<feature type="transmembrane region" description="Helical" evidence="1">
    <location>
        <begin position="533"/>
        <end position="555"/>
    </location>
</feature>
<name>A0A1H8EID5_9FIRM</name>
<feature type="transmembrane region" description="Helical" evidence="1">
    <location>
        <begin position="729"/>
        <end position="748"/>
    </location>
</feature>
<accession>A0A1H8EID5</accession>
<feature type="transmembrane region" description="Helical" evidence="1">
    <location>
        <begin position="496"/>
        <end position="513"/>
    </location>
</feature>
<reference evidence="2 3" key="1">
    <citation type="submission" date="2016-10" db="EMBL/GenBank/DDBJ databases">
        <authorList>
            <person name="de Groot N.N."/>
        </authorList>
    </citation>
    <scope>NUCLEOTIDE SEQUENCE [LARGE SCALE GENOMIC DNA]</scope>
    <source>
        <strain evidence="2 3">Calf135</strain>
    </source>
</reference>
<dbReference type="RefSeq" id="WP_091973213.1">
    <property type="nucleotide sequence ID" value="NZ_FODF01000001.1"/>
</dbReference>
<keyword evidence="1" id="KW-1133">Transmembrane helix</keyword>
<dbReference type="EMBL" id="FODF01000001">
    <property type="protein sequence ID" value="SEN19242.1"/>
    <property type="molecule type" value="Genomic_DNA"/>
</dbReference>
<feature type="transmembrane region" description="Helical" evidence="1">
    <location>
        <begin position="704"/>
        <end position="723"/>
    </location>
</feature>
<keyword evidence="1" id="KW-0472">Membrane</keyword>
<dbReference type="Proteomes" id="UP000199512">
    <property type="component" value="Unassembled WGS sequence"/>
</dbReference>
<evidence type="ECO:0000313" key="2">
    <source>
        <dbReference type="EMBL" id="SEN19242.1"/>
    </source>
</evidence>
<protein>
    <submittedName>
        <fullName evidence="2">Uncharacterized protein</fullName>
    </submittedName>
</protein>
<keyword evidence="1" id="KW-0812">Transmembrane</keyword>
<feature type="transmembrane region" description="Helical" evidence="1">
    <location>
        <begin position="588"/>
        <end position="606"/>
    </location>
</feature>
<proteinExistence type="predicted"/>
<keyword evidence="3" id="KW-1185">Reference proteome</keyword>
<feature type="transmembrane region" description="Helical" evidence="1">
    <location>
        <begin position="467"/>
        <end position="484"/>
    </location>
</feature>
<evidence type="ECO:0000256" key="1">
    <source>
        <dbReference type="SAM" id="Phobius"/>
    </source>
</evidence>
<sequence>MSKRIITFIISLMLVFSSGFSIFAKDKSANDLMFATEMEMSKGEKDKLADSATAKNGGKVIVIDINRTSLENFENIKFLRNKMEKEGYIGLMNIRGDKGYDDRRNYATFGATGRADINSDIPIDFKMANKKNIGIYEAATGQKAEAINLMNINDLDLFNQTKGDYKSKLGYLGDTLVSDGKKISVLGNSDYYDNEGNYVKNRDFCLSVMDSKGRIGSGEIDKINYSNVNFPFGISSDYNKLKEKTDELYKDSDLLFVDLGDTYRLDMYKTNLNEKTYKKMKFAIYNKVSDYIEHVFDIAGPNDTIYVMSSFPSKLDYSNNRRLAPVVRFDMSQKSRGLLQSSTTRRDGVIANMDIGVDILNRFGIKNKEMVGKVLTEKKMDGNLNYIFKEYKKIVAVSSIRMSIINIYVTFISVSWVVAALALWQKNRLPAKYRNKILLMLKELVKFGLIMPLAFLTAPILHPSSELQIALVIIAVSIIYYLIASKLFKGDDIMQIGFYSLVMILLITIDSAISTPLMQSNIMSYDPMIGARYYGVGNEYEGVTIGSAILGFAVLHEKKNFPKWLTALLLAVILFISASPGMGANVGGAISECIAYLAFVLLIFGVKIDFKRMIGILVATVLLVAAFATADILLGMQSHLGNFVEQIRINGPMEVVYVFARKIAMNVQLAQTTVWVNILLVGLVILAITIFRPNRNFSLMKKKYPIIYDGFLATIVGCLVTLLVNDSGIIAAATDSIYLLIPILIILINKGVKNKIC</sequence>
<dbReference type="OrthoDB" id="3199331at2"/>
<dbReference type="AlphaFoldDB" id="A0A1H8EID5"/>
<feature type="transmembrane region" description="Helical" evidence="1">
    <location>
        <begin position="444"/>
        <end position="461"/>
    </location>
</feature>
<feature type="transmembrane region" description="Helical" evidence="1">
    <location>
        <begin position="405"/>
        <end position="424"/>
    </location>
</feature>
<evidence type="ECO:0000313" key="3">
    <source>
        <dbReference type="Proteomes" id="UP000199512"/>
    </source>
</evidence>
<feature type="transmembrane region" description="Helical" evidence="1">
    <location>
        <begin position="564"/>
        <end position="582"/>
    </location>
</feature>
<organism evidence="2 3">
    <name type="scientific">Peptostreptococcus russellii</name>
    <dbReference type="NCBI Taxonomy" id="215200"/>
    <lineage>
        <taxon>Bacteria</taxon>
        <taxon>Bacillati</taxon>
        <taxon>Bacillota</taxon>
        <taxon>Clostridia</taxon>
        <taxon>Peptostreptococcales</taxon>
        <taxon>Peptostreptococcaceae</taxon>
        <taxon>Peptostreptococcus</taxon>
    </lineage>
</organism>
<gene>
    <name evidence="2" type="ORF">SAMN05216454_101135</name>
</gene>
<dbReference type="STRING" id="215200.SAMN05216454_101135"/>
<feature type="transmembrane region" description="Helical" evidence="1">
    <location>
        <begin position="613"/>
        <end position="634"/>
    </location>
</feature>
<feature type="transmembrane region" description="Helical" evidence="1">
    <location>
        <begin position="674"/>
        <end position="692"/>
    </location>
</feature>